<feature type="binding site" evidence="7 9">
    <location>
        <position position="73"/>
    </location>
    <ligand>
        <name>3-methyl-2-oxobutanoate</name>
        <dbReference type="ChEBI" id="CHEBI:11851"/>
    </ligand>
</feature>
<keyword evidence="7 10" id="KW-0479">Metal-binding</keyword>
<reference evidence="11 12" key="1">
    <citation type="journal article" date="2019" name="Nat. Microbiol.">
        <title>Mediterranean grassland soil C-N compound turnover is dependent on rainfall and depth, and is mediated by genomically divergent microorganisms.</title>
        <authorList>
            <person name="Diamond S."/>
            <person name="Andeer P.F."/>
            <person name="Li Z."/>
            <person name="Crits-Christoph A."/>
            <person name="Burstein D."/>
            <person name="Anantharaman K."/>
            <person name="Lane K.R."/>
            <person name="Thomas B.C."/>
            <person name="Pan C."/>
            <person name="Northen T.R."/>
            <person name="Banfield J.F."/>
        </authorList>
    </citation>
    <scope>NUCLEOTIDE SEQUENCE [LARGE SCALE GENOMIC DNA]</scope>
    <source>
        <strain evidence="11">WS_9</strain>
    </source>
</reference>
<feature type="binding site" evidence="7 9">
    <location>
        <begin position="34"/>
        <end position="35"/>
    </location>
    <ligand>
        <name>3-methyl-2-oxobutanoate</name>
        <dbReference type="ChEBI" id="CHEBI:11851"/>
    </ligand>
</feature>
<dbReference type="AlphaFoldDB" id="A0A538TPU3"/>
<dbReference type="NCBIfam" id="TIGR00222">
    <property type="entry name" value="panB"/>
    <property type="match status" value="1"/>
</dbReference>
<dbReference type="Pfam" id="PF02548">
    <property type="entry name" value="Pantoate_transf"/>
    <property type="match status" value="1"/>
</dbReference>
<dbReference type="InterPro" id="IPR003700">
    <property type="entry name" value="Pantoate_hydroxy_MeTrfase"/>
</dbReference>
<feature type="binding site" evidence="7 10">
    <location>
        <position position="104"/>
    </location>
    <ligand>
        <name>Mg(2+)</name>
        <dbReference type="ChEBI" id="CHEBI:18420"/>
    </ligand>
</feature>
<evidence type="ECO:0000256" key="6">
    <source>
        <dbReference type="ARBA" id="ARBA00056497"/>
    </source>
</evidence>
<feature type="binding site" evidence="7 10">
    <location>
        <position position="73"/>
    </location>
    <ligand>
        <name>Mg(2+)</name>
        <dbReference type="ChEBI" id="CHEBI:18420"/>
    </ligand>
</feature>
<protein>
    <recommendedName>
        <fullName evidence="7">3-methyl-2-oxobutanoate hydroxymethyltransferase</fullName>
        <ecNumber evidence="7">2.1.2.11</ecNumber>
    </recommendedName>
    <alternativeName>
        <fullName evidence="7">Ketopantoate hydroxymethyltransferase</fullName>
        <shortName evidence="7">KPHMT</shortName>
    </alternativeName>
</protein>
<comment type="similarity">
    <text evidence="2 7">Belongs to the PanB family.</text>
</comment>
<dbReference type="GO" id="GO:0008168">
    <property type="term" value="F:methyltransferase activity"/>
    <property type="evidence" value="ECO:0007669"/>
    <property type="project" value="UniProtKB-KW"/>
</dbReference>
<evidence type="ECO:0000313" key="12">
    <source>
        <dbReference type="Proteomes" id="UP000317691"/>
    </source>
</evidence>
<dbReference type="Gene3D" id="3.20.20.60">
    <property type="entry name" value="Phosphoenolpyruvate-binding domains"/>
    <property type="match status" value="1"/>
</dbReference>
<dbReference type="PANTHER" id="PTHR20881:SF0">
    <property type="entry name" value="3-METHYL-2-OXOBUTANOATE HYDROXYMETHYLTRANSFERASE"/>
    <property type="match status" value="1"/>
</dbReference>
<comment type="function">
    <text evidence="6 7">Catalyzes the reversible reaction in which hydroxymethyl group from 5,10-methylenetetrahydrofolate is transferred onto alpha-ketoisovalerate to form ketopantoate.</text>
</comment>
<accession>A0A538TPU3</accession>
<gene>
    <name evidence="7 11" type="primary">panB</name>
    <name evidence="11" type="ORF">E6K79_04550</name>
</gene>
<keyword evidence="11" id="KW-0489">Methyltransferase</keyword>
<dbReference type="PANTHER" id="PTHR20881">
    <property type="entry name" value="3-METHYL-2-OXOBUTANOATE HYDROXYMETHYLTRANSFERASE"/>
    <property type="match status" value="1"/>
</dbReference>
<dbReference type="GO" id="GO:0032259">
    <property type="term" value="P:methylation"/>
    <property type="evidence" value="ECO:0007669"/>
    <property type="project" value="UniProtKB-KW"/>
</dbReference>
<dbReference type="GO" id="GO:0000287">
    <property type="term" value="F:magnesium ion binding"/>
    <property type="evidence" value="ECO:0007669"/>
    <property type="project" value="TreeGrafter"/>
</dbReference>
<dbReference type="FunFam" id="3.20.20.60:FF:000003">
    <property type="entry name" value="3-methyl-2-oxobutanoate hydroxymethyltransferase"/>
    <property type="match status" value="1"/>
</dbReference>
<dbReference type="PIRSF" id="PIRSF000388">
    <property type="entry name" value="Pantoate_hydroxy_MeTrfase"/>
    <property type="match status" value="1"/>
</dbReference>
<dbReference type="EMBL" id="VBOZ01000012">
    <property type="protein sequence ID" value="TMQ65649.1"/>
    <property type="molecule type" value="Genomic_DNA"/>
</dbReference>
<name>A0A538TPU3_UNCEI</name>
<dbReference type="CDD" id="cd06557">
    <property type="entry name" value="KPHMT-like"/>
    <property type="match status" value="1"/>
</dbReference>
<dbReference type="Proteomes" id="UP000317691">
    <property type="component" value="Unassembled WGS sequence"/>
</dbReference>
<feature type="binding site" evidence="7 10">
    <location>
        <position position="34"/>
    </location>
    <ligand>
        <name>Mg(2+)</name>
        <dbReference type="ChEBI" id="CHEBI:18420"/>
    </ligand>
</feature>
<organism evidence="11 12">
    <name type="scientific">Eiseniibacteriota bacterium</name>
    <dbReference type="NCBI Taxonomy" id="2212470"/>
    <lineage>
        <taxon>Bacteria</taxon>
        <taxon>Candidatus Eiseniibacteriota</taxon>
    </lineage>
</organism>
<evidence type="ECO:0000256" key="5">
    <source>
        <dbReference type="ARBA" id="ARBA00022679"/>
    </source>
</evidence>
<feature type="active site" description="Proton acceptor" evidence="7 8">
    <location>
        <position position="171"/>
    </location>
</feature>
<comment type="caution">
    <text evidence="11">The sequence shown here is derived from an EMBL/GenBank/DDBJ whole genome shotgun (WGS) entry which is preliminary data.</text>
</comment>
<keyword evidence="4 7" id="KW-0566">Pantothenate biosynthesis</keyword>
<dbReference type="UniPathway" id="UPA00028">
    <property type="reaction ID" value="UER00003"/>
</dbReference>
<dbReference type="GO" id="GO:0005737">
    <property type="term" value="C:cytoplasm"/>
    <property type="evidence" value="ECO:0007669"/>
    <property type="project" value="UniProtKB-SubCell"/>
</dbReference>
<dbReference type="HAMAP" id="MF_00156">
    <property type="entry name" value="PanB"/>
    <property type="match status" value="1"/>
</dbReference>
<dbReference type="EC" id="2.1.2.11" evidence="7"/>
<dbReference type="GO" id="GO:0015940">
    <property type="term" value="P:pantothenate biosynthetic process"/>
    <property type="evidence" value="ECO:0007669"/>
    <property type="project" value="UniProtKB-UniRule"/>
</dbReference>
<dbReference type="NCBIfam" id="NF001452">
    <property type="entry name" value="PRK00311.1"/>
    <property type="match status" value="1"/>
</dbReference>
<evidence type="ECO:0000313" key="11">
    <source>
        <dbReference type="EMBL" id="TMQ65649.1"/>
    </source>
</evidence>
<proteinExistence type="inferred from homology"/>
<dbReference type="GO" id="GO:0003864">
    <property type="term" value="F:3-methyl-2-oxobutanoate hydroxymethyltransferase activity"/>
    <property type="evidence" value="ECO:0007669"/>
    <property type="project" value="UniProtKB-UniRule"/>
</dbReference>
<dbReference type="InterPro" id="IPR015813">
    <property type="entry name" value="Pyrv/PenolPyrv_kinase-like_dom"/>
</dbReference>
<evidence type="ECO:0000256" key="3">
    <source>
        <dbReference type="ARBA" id="ARBA00011424"/>
    </source>
</evidence>
<keyword evidence="7" id="KW-0963">Cytoplasm</keyword>
<evidence type="ECO:0000256" key="1">
    <source>
        <dbReference type="ARBA" id="ARBA00005033"/>
    </source>
</evidence>
<evidence type="ECO:0000256" key="2">
    <source>
        <dbReference type="ARBA" id="ARBA00008676"/>
    </source>
</evidence>
<comment type="subunit">
    <text evidence="3 7">Homodecamer; pentamer of dimers.</text>
</comment>
<comment type="subcellular location">
    <subcellularLocation>
        <location evidence="7">Cytoplasm</location>
    </subcellularLocation>
</comment>
<feature type="binding site" evidence="7 9">
    <location>
        <position position="102"/>
    </location>
    <ligand>
        <name>3-methyl-2-oxobutanoate</name>
        <dbReference type="ChEBI" id="CHEBI:11851"/>
    </ligand>
</feature>
<comment type="pathway">
    <text evidence="1 7">Cofactor biosynthesis; (R)-pantothenate biosynthesis; (R)-pantoate from 3-methyl-2-oxobutanoate: step 1/2.</text>
</comment>
<evidence type="ECO:0000256" key="7">
    <source>
        <dbReference type="HAMAP-Rule" id="MF_00156"/>
    </source>
</evidence>
<dbReference type="InterPro" id="IPR040442">
    <property type="entry name" value="Pyrv_kinase-like_dom_sf"/>
</dbReference>
<keyword evidence="7 10" id="KW-0460">Magnesium</keyword>
<evidence type="ECO:0000256" key="9">
    <source>
        <dbReference type="PIRSR" id="PIRSR000388-2"/>
    </source>
</evidence>
<evidence type="ECO:0000256" key="4">
    <source>
        <dbReference type="ARBA" id="ARBA00022655"/>
    </source>
</evidence>
<dbReference type="SUPFAM" id="SSF51621">
    <property type="entry name" value="Phosphoenolpyruvate/pyruvate domain"/>
    <property type="match status" value="1"/>
</dbReference>
<comment type="cofactor">
    <cofactor evidence="7 10">
        <name>Mg(2+)</name>
        <dbReference type="ChEBI" id="CHEBI:18420"/>
    </cofactor>
    <text evidence="7 10">Binds 1 Mg(2+) ion per subunit.</text>
</comment>
<keyword evidence="5 7" id="KW-0808">Transferase</keyword>
<evidence type="ECO:0000256" key="10">
    <source>
        <dbReference type="PIRSR" id="PIRSR000388-3"/>
    </source>
</evidence>
<comment type="catalytic activity">
    <reaction evidence="7">
        <text>(6R)-5,10-methylene-5,6,7,8-tetrahydrofolate + 3-methyl-2-oxobutanoate + H2O = 2-dehydropantoate + (6S)-5,6,7,8-tetrahydrofolate</text>
        <dbReference type="Rhea" id="RHEA:11824"/>
        <dbReference type="ChEBI" id="CHEBI:11561"/>
        <dbReference type="ChEBI" id="CHEBI:11851"/>
        <dbReference type="ChEBI" id="CHEBI:15377"/>
        <dbReference type="ChEBI" id="CHEBI:15636"/>
        <dbReference type="ChEBI" id="CHEBI:57453"/>
        <dbReference type="EC" id="2.1.2.11"/>
    </reaction>
</comment>
<sequence>MKQRGEKITSVTAYDYPTARLADEASIDLILVGDSLGMVVLGYDTTIPVTMAEMMHHLRAVVRAQPRALVVADLPFASFQAGPEDAVRNSARFIKRGSEAVKLEGGKRVLPQVEAILAADIPVLGHLGLTPQSVHRFGGYRVQARGREAGAALLEDALALERAGCFAIVLEGIPLELGAEVTRALQIPTIGIGAGADCDGQVLVLHDLIGLSFSKPAKFVRRYADVAGTIRGALTTFREDVRAGRYPAAAESYAAAPEAASPEKDPCAS</sequence>
<evidence type="ECO:0000256" key="8">
    <source>
        <dbReference type="PIRSR" id="PIRSR000388-1"/>
    </source>
</evidence>